<comment type="caution">
    <text evidence="14">The sequence shown here is derived from an EMBL/GenBank/DDBJ whole genome shotgun (WGS) entry which is preliminary data.</text>
</comment>
<evidence type="ECO:0000259" key="13">
    <source>
        <dbReference type="Pfam" id="PF17900"/>
    </source>
</evidence>
<dbReference type="InterPro" id="IPR014782">
    <property type="entry name" value="Peptidase_M1_dom"/>
</dbReference>
<dbReference type="InterPro" id="IPR024571">
    <property type="entry name" value="ERAP1-like_C_dom"/>
</dbReference>
<evidence type="ECO:0000256" key="1">
    <source>
        <dbReference type="ARBA" id="ARBA00001947"/>
    </source>
</evidence>
<dbReference type="PRINTS" id="PR00756">
    <property type="entry name" value="ALADIPTASE"/>
</dbReference>
<gene>
    <name evidence="14" type="ORF">PR048_008876</name>
</gene>
<feature type="domain" description="Aminopeptidase N-like N-terminal" evidence="13">
    <location>
        <begin position="78"/>
        <end position="264"/>
    </location>
</feature>
<evidence type="ECO:0000259" key="11">
    <source>
        <dbReference type="Pfam" id="PF01433"/>
    </source>
</evidence>
<dbReference type="InterPro" id="IPR050344">
    <property type="entry name" value="Peptidase_M1_aminopeptidases"/>
</dbReference>
<evidence type="ECO:0000313" key="15">
    <source>
        <dbReference type="Proteomes" id="UP001159363"/>
    </source>
</evidence>
<dbReference type="Gene3D" id="2.60.40.1730">
    <property type="entry name" value="tricorn interacting facor f3 domain"/>
    <property type="match status" value="1"/>
</dbReference>
<dbReference type="Pfam" id="PF11838">
    <property type="entry name" value="ERAP1_C"/>
    <property type="match status" value="1"/>
</dbReference>
<keyword evidence="5" id="KW-0645">Protease</keyword>
<evidence type="ECO:0000256" key="6">
    <source>
        <dbReference type="ARBA" id="ARBA00022723"/>
    </source>
</evidence>
<keyword evidence="7" id="KW-0378">Hydrolase</keyword>
<organism evidence="14 15">
    <name type="scientific">Dryococelus australis</name>
    <dbReference type="NCBI Taxonomy" id="614101"/>
    <lineage>
        <taxon>Eukaryota</taxon>
        <taxon>Metazoa</taxon>
        <taxon>Ecdysozoa</taxon>
        <taxon>Arthropoda</taxon>
        <taxon>Hexapoda</taxon>
        <taxon>Insecta</taxon>
        <taxon>Pterygota</taxon>
        <taxon>Neoptera</taxon>
        <taxon>Polyneoptera</taxon>
        <taxon>Phasmatodea</taxon>
        <taxon>Verophasmatodea</taxon>
        <taxon>Anareolatae</taxon>
        <taxon>Phasmatidae</taxon>
        <taxon>Eurycanthinae</taxon>
        <taxon>Dryococelus</taxon>
    </lineage>
</organism>
<evidence type="ECO:0000256" key="7">
    <source>
        <dbReference type="ARBA" id="ARBA00022801"/>
    </source>
</evidence>
<keyword evidence="10" id="KW-0449">Lipoprotein</keyword>
<comment type="cofactor">
    <cofactor evidence="1">
        <name>Zn(2+)</name>
        <dbReference type="ChEBI" id="CHEBI:29105"/>
    </cofactor>
</comment>
<dbReference type="PANTHER" id="PTHR11533:SF290">
    <property type="entry name" value="AMINOPEPTIDASE"/>
    <property type="match status" value="1"/>
</dbReference>
<keyword evidence="9" id="KW-0482">Metalloprotease</keyword>
<reference evidence="14 15" key="1">
    <citation type="submission" date="2023-02" db="EMBL/GenBank/DDBJ databases">
        <title>LHISI_Scaffold_Assembly.</title>
        <authorList>
            <person name="Stuart O.P."/>
            <person name="Cleave R."/>
            <person name="Magrath M.J.L."/>
            <person name="Mikheyev A.S."/>
        </authorList>
    </citation>
    <scope>NUCLEOTIDE SEQUENCE [LARGE SCALE GENOMIC DNA]</scope>
    <source>
        <strain evidence="14">Daus_M_001</strain>
        <tissue evidence="14">Leg muscle</tissue>
    </source>
</reference>
<evidence type="ECO:0000256" key="8">
    <source>
        <dbReference type="ARBA" id="ARBA00022833"/>
    </source>
</evidence>
<evidence type="ECO:0000256" key="5">
    <source>
        <dbReference type="ARBA" id="ARBA00022670"/>
    </source>
</evidence>
<dbReference type="InterPro" id="IPR001930">
    <property type="entry name" value="Peptidase_M1"/>
</dbReference>
<protein>
    <recommendedName>
        <fullName evidence="16">Aminopeptidase</fullName>
    </recommendedName>
</protein>
<keyword evidence="6" id="KW-0479">Metal-binding</keyword>
<name>A0ABQ9HYB8_9NEOP</name>
<dbReference type="Gene3D" id="1.10.390.10">
    <property type="entry name" value="Neutral Protease Domain 2"/>
    <property type="match status" value="1"/>
</dbReference>
<dbReference type="Gene3D" id="1.25.50.20">
    <property type="match status" value="2"/>
</dbReference>
<dbReference type="Gene3D" id="2.60.40.1910">
    <property type="match status" value="1"/>
</dbReference>
<dbReference type="PANTHER" id="PTHR11533">
    <property type="entry name" value="PROTEASE M1 ZINC METALLOPROTEASE"/>
    <property type="match status" value="1"/>
</dbReference>
<comment type="subcellular location">
    <subcellularLocation>
        <location evidence="2">Cell membrane</location>
        <topology evidence="2">Lipid-anchor</topology>
        <topology evidence="2">GPI-anchor</topology>
    </subcellularLocation>
</comment>
<dbReference type="EMBL" id="JARBHB010000003">
    <property type="protein sequence ID" value="KAJ8889377.1"/>
    <property type="molecule type" value="Genomic_DNA"/>
</dbReference>
<comment type="similarity">
    <text evidence="3">Belongs to the peptidase M1 family.</text>
</comment>
<dbReference type="InterPro" id="IPR034016">
    <property type="entry name" value="M1_APN-typ"/>
</dbReference>
<evidence type="ECO:0000256" key="10">
    <source>
        <dbReference type="ARBA" id="ARBA00023288"/>
    </source>
</evidence>
<keyword evidence="4" id="KW-0336">GPI-anchor</keyword>
<dbReference type="InterPro" id="IPR042097">
    <property type="entry name" value="Aminopeptidase_N-like_N_sf"/>
</dbReference>
<evidence type="ECO:0000256" key="3">
    <source>
        <dbReference type="ARBA" id="ARBA00010136"/>
    </source>
</evidence>
<dbReference type="SUPFAM" id="SSF55486">
    <property type="entry name" value="Metalloproteases ('zincins'), catalytic domain"/>
    <property type="match status" value="1"/>
</dbReference>
<accession>A0ABQ9HYB8</accession>
<dbReference type="SUPFAM" id="SSF63737">
    <property type="entry name" value="Leukotriene A4 hydrolase N-terminal domain"/>
    <property type="match status" value="1"/>
</dbReference>
<evidence type="ECO:0000313" key="14">
    <source>
        <dbReference type="EMBL" id="KAJ8889377.1"/>
    </source>
</evidence>
<evidence type="ECO:0008006" key="16">
    <source>
        <dbReference type="Google" id="ProtNLM"/>
    </source>
</evidence>
<keyword evidence="8" id="KW-0862">Zinc</keyword>
<dbReference type="InterPro" id="IPR045357">
    <property type="entry name" value="Aminopeptidase_N-like_N"/>
</dbReference>
<evidence type="ECO:0000256" key="2">
    <source>
        <dbReference type="ARBA" id="ARBA00004609"/>
    </source>
</evidence>
<dbReference type="Pfam" id="PF17900">
    <property type="entry name" value="Peptidase_M1_N"/>
    <property type="match status" value="1"/>
</dbReference>
<keyword evidence="4" id="KW-0472">Membrane</keyword>
<feature type="domain" description="Peptidase M1 membrane alanine aminopeptidase" evidence="11">
    <location>
        <begin position="296"/>
        <end position="457"/>
    </location>
</feature>
<keyword evidence="15" id="KW-1185">Reference proteome</keyword>
<keyword evidence="4" id="KW-0325">Glycoprotein</keyword>
<feature type="domain" description="ERAP1-like C-terminal" evidence="12">
    <location>
        <begin position="606"/>
        <end position="830"/>
    </location>
</feature>
<evidence type="ECO:0000256" key="9">
    <source>
        <dbReference type="ARBA" id="ARBA00023049"/>
    </source>
</evidence>
<dbReference type="Pfam" id="PF01433">
    <property type="entry name" value="Peptidase_M1"/>
    <property type="match status" value="1"/>
</dbReference>
<evidence type="ECO:0000259" key="12">
    <source>
        <dbReference type="Pfam" id="PF11838"/>
    </source>
</evidence>
<dbReference type="CDD" id="cd09601">
    <property type="entry name" value="M1_APN-Q_like"/>
    <property type="match status" value="1"/>
</dbReference>
<evidence type="ECO:0000256" key="4">
    <source>
        <dbReference type="ARBA" id="ARBA00022622"/>
    </source>
</evidence>
<proteinExistence type="inferred from homology"/>
<dbReference type="Proteomes" id="UP001159363">
    <property type="component" value="Chromosome 3"/>
</dbReference>
<dbReference type="InterPro" id="IPR027268">
    <property type="entry name" value="Peptidase_M4/M1_CTD_sf"/>
</dbReference>
<sequence length="1202" mass="134787">MECKGRVNRRSRRKLANLWYRPSRRHADSLRQLLADVGQSPGNTLLLAERNLAWLATHSPALSSWLKTRWYRLPNHVQPLSYVLDLVPRLHEDFSFDGRALITVNATSPTSSVILHADDIVLNHISVASADGELEVLQYSLQTERQFLEISLGEQMSAGQLYTLNISYTGFLRDDMYGFYRSYYDVDGQTRWIATTQFQPTSARRAFPCFDEPGFKATFKISIARSADMHALSNMPLAYSEYDDTLNMTWDHFEETPMTMSTYLVAFVVSNFVNASSDDGFYRTWQREAAVAQAQYSIEVSPSIMRYLEDYTGLDYFLPKMDQVAVPDFSAGAMENWGLVTYRERNILHLEEVSNAENRQRTADIISHEFAHQWFGNLVSPKWWGDTWLNEGFGRYFQYFATAQVESSWRYEEQFVVRQLQAALVSDSLSTSHPMSHVASSPAEVAAMFSTISYAKAGDGLQTNLIPMPYPGFEPRAFRTPDRWRTNRLRHRSGNGTTEPDYLFAAMQVEYSGTDVAVKTVMDSWIHQVGYPLITVTRNYTTGSLTVSQERFLADGSGSDSSSAWWVPLTYTSQSELNFNSTATMLWLTNYMPSLTLLNVTRPAHWVLFNIQQTGFYRVNYDVANWGLLSRYLDSEEGVATVYPVSRAQLVDDVFALAGAGVVGYPLALELSRYLTRETDYVPWYAALGAFTRLDARLRGAAHLHYHDFKMYVRGLLQKAVDEVGFDARPSDSHVTKLLRGLVMKWACNLGDQNCISNATKQLADSMADPSSNRIDPDMAAVVYCNGLRYGGEMEWQFLWQKYLSSNVSTEQVLLLENLGCTSVESLAHRSQPTTVFHTLLLGQTSCVAGGKGDSSTIGCSRVKQAILSITWLSQAAPVTLTKMADGSWFLAGVLRSSWEQNCKVKTRESSLKPHENVNIVPRVYGHGYTGHMQPITYLKMTITAENGIRQQDISLVTSSVLNNPAGVDFAISYLIQHYQDIADFNNGSYSAVLSLISRVSGALYTHDQADQPYHGPNDVKKPARSFGPLRKAVCRVAYDRDAVVSRFSSLGVLLSCFRPADAVFIAIGSTPRSLMGKFCRNPTRHRQLTIIQYGHNPNLSETTVVVILSQSDFTNTPSILSNTTLAGNTHNRPTAHTADSRLPAEVTLYQHTSAHLRPSSAPSHPCDVTRNTPEWHLVAALYIKVVEQGTTYAIIDAQLTS</sequence>